<keyword evidence="1" id="KW-0812">Transmembrane</keyword>
<reference evidence="2" key="2">
    <citation type="submission" date="2020-05" db="UniProtKB">
        <authorList>
            <consortium name="EnsemblMetazoa"/>
        </authorList>
    </citation>
    <scope>IDENTIFICATION</scope>
    <source>
        <strain evidence="2">IAEA</strain>
    </source>
</reference>
<evidence type="ECO:0000313" key="2">
    <source>
        <dbReference type="EnsemblMetazoa" id="GBRI015361-PA"/>
    </source>
</evidence>
<dbReference type="EnsemblMetazoa" id="GBRI015361-RA">
    <property type="protein sequence ID" value="GBRI015361-PA"/>
    <property type="gene ID" value="GBRI015361"/>
</dbReference>
<dbReference type="AlphaFoldDB" id="A0A1A9WD93"/>
<keyword evidence="1" id="KW-0472">Membrane</keyword>
<keyword evidence="1" id="KW-1133">Transmembrane helix</keyword>
<keyword evidence="3" id="KW-1185">Reference proteome</keyword>
<protein>
    <submittedName>
        <fullName evidence="2">Uncharacterized protein</fullName>
    </submittedName>
</protein>
<feature type="transmembrane region" description="Helical" evidence="1">
    <location>
        <begin position="107"/>
        <end position="125"/>
    </location>
</feature>
<proteinExistence type="predicted"/>
<reference evidence="3" key="1">
    <citation type="submission" date="2014-03" db="EMBL/GenBank/DDBJ databases">
        <authorList>
            <person name="Aksoy S."/>
            <person name="Warren W."/>
            <person name="Wilson R.K."/>
        </authorList>
    </citation>
    <scope>NUCLEOTIDE SEQUENCE [LARGE SCALE GENOMIC DNA]</scope>
    <source>
        <strain evidence="3">IAEA</strain>
    </source>
</reference>
<dbReference type="Proteomes" id="UP000091820">
    <property type="component" value="Unassembled WGS sequence"/>
</dbReference>
<name>A0A1A9WD93_9MUSC</name>
<sequence length="176" mass="20040">MILLLEDCNDCKRDIWHRNAIYIVEDKLTIQNHDDDNKKNTILLTIATTTRTPRTTKNKTENENENLALASLPACPVDCCLLKYILASWPVLPNACHYKLLFIPPPYALFFALTLLLHWFALLSLQDEEMKVMRYQTTPNICLDGSGWLALAGWLRLAGSDWMALAGSGWLTHPKL</sequence>
<evidence type="ECO:0000313" key="3">
    <source>
        <dbReference type="Proteomes" id="UP000091820"/>
    </source>
</evidence>
<accession>A0A1A9WD93</accession>
<organism evidence="2 3">
    <name type="scientific">Glossina brevipalpis</name>
    <dbReference type="NCBI Taxonomy" id="37001"/>
    <lineage>
        <taxon>Eukaryota</taxon>
        <taxon>Metazoa</taxon>
        <taxon>Ecdysozoa</taxon>
        <taxon>Arthropoda</taxon>
        <taxon>Hexapoda</taxon>
        <taxon>Insecta</taxon>
        <taxon>Pterygota</taxon>
        <taxon>Neoptera</taxon>
        <taxon>Endopterygota</taxon>
        <taxon>Diptera</taxon>
        <taxon>Brachycera</taxon>
        <taxon>Muscomorpha</taxon>
        <taxon>Hippoboscoidea</taxon>
        <taxon>Glossinidae</taxon>
        <taxon>Glossina</taxon>
    </lineage>
</organism>
<dbReference type="VEuPathDB" id="VectorBase:GBRI015361"/>
<evidence type="ECO:0000256" key="1">
    <source>
        <dbReference type="SAM" id="Phobius"/>
    </source>
</evidence>